<name>A0ABD6AWC9_9EURY</name>
<keyword evidence="1" id="KW-0812">Transmembrane</keyword>
<keyword evidence="3" id="KW-1185">Reference proteome</keyword>
<reference evidence="2 3" key="1">
    <citation type="journal article" date="2019" name="Int. J. Syst. Evol. Microbiol.">
        <title>The Global Catalogue of Microorganisms (GCM) 10K type strain sequencing project: providing services to taxonomists for standard genome sequencing and annotation.</title>
        <authorList>
            <consortium name="The Broad Institute Genomics Platform"/>
            <consortium name="The Broad Institute Genome Sequencing Center for Infectious Disease"/>
            <person name="Wu L."/>
            <person name="Ma J."/>
        </authorList>
    </citation>
    <scope>NUCLEOTIDE SEQUENCE [LARGE SCALE GENOMIC DNA]</scope>
    <source>
        <strain evidence="2 3">CGMCC 1.12563</strain>
    </source>
</reference>
<keyword evidence="1" id="KW-1133">Transmembrane helix</keyword>
<evidence type="ECO:0000256" key="1">
    <source>
        <dbReference type="SAM" id="Phobius"/>
    </source>
</evidence>
<keyword evidence="1" id="KW-0472">Membrane</keyword>
<dbReference type="Proteomes" id="UP001597187">
    <property type="component" value="Unassembled WGS sequence"/>
</dbReference>
<comment type="caution">
    <text evidence="2">The sequence shown here is derived from an EMBL/GenBank/DDBJ whole genome shotgun (WGS) entry which is preliminary data.</text>
</comment>
<protein>
    <submittedName>
        <fullName evidence="2">Uncharacterized protein</fullName>
    </submittedName>
</protein>
<evidence type="ECO:0000313" key="2">
    <source>
        <dbReference type="EMBL" id="MFD1514200.1"/>
    </source>
</evidence>
<dbReference type="AlphaFoldDB" id="A0ABD6AWC9"/>
<accession>A0ABD6AWC9</accession>
<feature type="transmembrane region" description="Helical" evidence="1">
    <location>
        <begin position="6"/>
        <end position="25"/>
    </location>
</feature>
<dbReference type="RefSeq" id="WP_250874172.1">
    <property type="nucleotide sequence ID" value="NZ_JALXFV010000007.1"/>
</dbReference>
<sequence length="56" mass="6267">MGDVSVILAFAHPFAVIVFSTLWTLHILKNDYKQAIEEKQVVQERASDDVAHAQGE</sequence>
<organism evidence="2 3">
    <name type="scientific">Halomarina rubra</name>
    <dbReference type="NCBI Taxonomy" id="2071873"/>
    <lineage>
        <taxon>Archaea</taxon>
        <taxon>Methanobacteriati</taxon>
        <taxon>Methanobacteriota</taxon>
        <taxon>Stenosarchaea group</taxon>
        <taxon>Halobacteria</taxon>
        <taxon>Halobacteriales</taxon>
        <taxon>Natronomonadaceae</taxon>
        <taxon>Halomarina</taxon>
    </lineage>
</organism>
<gene>
    <name evidence="2" type="ORF">ACFSBT_13030</name>
</gene>
<proteinExistence type="predicted"/>
<evidence type="ECO:0000313" key="3">
    <source>
        <dbReference type="Proteomes" id="UP001597187"/>
    </source>
</evidence>
<dbReference type="EMBL" id="JBHUDC010000007">
    <property type="protein sequence ID" value="MFD1514200.1"/>
    <property type="molecule type" value="Genomic_DNA"/>
</dbReference>